<dbReference type="AlphaFoldDB" id="M2MHX5"/>
<name>M2MHX5_BAUPA</name>
<dbReference type="STRING" id="717646.M2MHX5"/>
<dbReference type="InterPro" id="IPR011333">
    <property type="entry name" value="SKP1/BTB/POZ_sf"/>
</dbReference>
<dbReference type="HOGENOM" id="CLU_663901_0_0_1"/>
<dbReference type="RefSeq" id="XP_007676405.1">
    <property type="nucleotide sequence ID" value="XM_007678215.1"/>
</dbReference>
<feature type="coiled-coil region" evidence="1">
    <location>
        <begin position="256"/>
        <end position="346"/>
    </location>
</feature>
<reference evidence="3 4" key="1">
    <citation type="journal article" date="2012" name="PLoS Pathog.">
        <title>Diverse lifestyles and strategies of plant pathogenesis encoded in the genomes of eighteen Dothideomycetes fungi.</title>
        <authorList>
            <person name="Ohm R.A."/>
            <person name="Feau N."/>
            <person name="Henrissat B."/>
            <person name="Schoch C.L."/>
            <person name="Horwitz B.A."/>
            <person name="Barry K.W."/>
            <person name="Condon B.J."/>
            <person name="Copeland A.C."/>
            <person name="Dhillon B."/>
            <person name="Glaser F."/>
            <person name="Hesse C.N."/>
            <person name="Kosti I."/>
            <person name="LaButti K."/>
            <person name="Lindquist E.A."/>
            <person name="Lucas S."/>
            <person name="Salamov A.A."/>
            <person name="Bradshaw R.E."/>
            <person name="Ciuffetti L."/>
            <person name="Hamelin R.C."/>
            <person name="Kema G.H.J."/>
            <person name="Lawrence C."/>
            <person name="Scott J.A."/>
            <person name="Spatafora J.W."/>
            <person name="Turgeon B.G."/>
            <person name="de Wit P.J.G.M."/>
            <person name="Zhong S."/>
            <person name="Goodwin S.B."/>
            <person name="Grigoriev I.V."/>
        </authorList>
    </citation>
    <scope>NUCLEOTIDE SEQUENCE [LARGE SCALE GENOMIC DNA]</scope>
    <source>
        <strain evidence="3 4">UAMH 10762</strain>
    </source>
</reference>
<proteinExistence type="predicted"/>
<dbReference type="SUPFAM" id="SSF54695">
    <property type="entry name" value="POZ domain"/>
    <property type="match status" value="1"/>
</dbReference>
<dbReference type="Pfam" id="PF00651">
    <property type="entry name" value="BTB"/>
    <property type="match status" value="1"/>
</dbReference>
<dbReference type="eggNOG" id="ENOG502SUMJ">
    <property type="taxonomic scope" value="Eukaryota"/>
</dbReference>
<dbReference type="PANTHER" id="PTHR47843:SF5">
    <property type="entry name" value="BTB_POZ DOMAIN PROTEIN"/>
    <property type="match status" value="1"/>
</dbReference>
<dbReference type="InterPro" id="IPR000210">
    <property type="entry name" value="BTB/POZ_dom"/>
</dbReference>
<dbReference type="CDD" id="cd18186">
    <property type="entry name" value="BTB_POZ_ZBTB_KLHL-like"/>
    <property type="match status" value="1"/>
</dbReference>
<evidence type="ECO:0000256" key="1">
    <source>
        <dbReference type="SAM" id="Coils"/>
    </source>
</evidence>
<dbReference type="OMA" id="TRTANHT"/>
<evidence type="ECO:0000313" key="4">
    <source>
        <dbReference type="Proteomes" id="UP000011761"/>
    </source>
</evidence>
<keyword evidence="4" id="KW-1185">Reference proteome</keyword>
<dbReference type="EMBL" id="KB445555">
    <property type="protein sequence ID" value="EMC96241.1"/>
    <property type="molecule type" value="Genomic_DNA"/>
</dbReference>
<dbReference type="PANTHER" id="PTHR47843">
    <property type="entry name" value="BTB DOMAIN-CONTAINING PROTEIN-RELATED"/>
    <property type="match status" value="1"/>
</dbReference>
<dbReference type="Proteomes" id="UP000011761">
    <property type="component" value="Unassembled WGS sequence"/>
</dbReference>
<dbReference type="GeneID" id="19114629"/>
<accession>M2MHX5</accession>
<dbReference type="OrthoDB" id="6359816at2759"/>
<dbReference type="PROSITE" id="PS50097">
    <property type="entry name" value="BTB"/>
    <property type="match status" value="1"/>
</dbReference>
<dbReference type="Gene3D" id="3.30.710.10">
    <property type="entry name" value="Potassium Channel Kv1.1, Chain A"/>
    <property type="match status" value="1"/>
</dbReference>
<gene>
    <name evidence="3" type="ORF">BAUCODRAFT_467720</name>
</gene>
<dbReference type="KEGG" id="bcom:BAUCODRAFT_467720"/>
<organism evidence="3 4">
    <name type="scientific">Baudoinia panamericana (strain UAMH 10762)</name>
    <name type="common">Angels' share fungus</name>
    <name type="synonym">Baudoinia compniacensis (strain UAMH 10762)</name>
    <dbReference type="NCBI Taxonomy" id="717646"/>
    <lineage>
        <taxon>Eukaryota</taxon>
        <taxon>Fungi</taxon>
        <taxon>Dikarya</taxon>
        <taxon>Ascomycota</taxon>
        <taxon>Pezizomycotina</taxon>
        <taxon>Dothideomycetes</taxon>
        <taxon>Dothideomycetidae</taxon>
        <taxon>Mycosphaerellales</taxon>
        <taxon>Teratosphaeriaceae</taxon>
        <taxon>Baudoinia</taxon>
    </lineage>
</organism>
<protein>
    <recommendedName>
        <fullName evidence="2">BTB domain-containing protein</fullName>
    </recommendedName>
</protein>
<sequence>MLVCRSRQQHEAISTVTMKHPTKGLSSLLIRGEYSDLEIRCQGKSFRVHRAIVCPASVVLAKECDTAFKEGETRIIEHDQFDAATVERMLYYIYSDDYTVDEVTGSETPWVKGHSDSPFEANEQSTTSLIDGPVYMSAAIAHIRVYAIGEHFQLADLKTLALEKFVHADLRIEIGDFVDIVRAVYGATSSSIDPLRLETLKLALGDIEQLTSDDSFMYAVSVDPHLQEFAATLLPAAIKRTKDGISASTPSFEYELSKVKDELSHVQAEFKALQAKATDAEAVTKTCNDAVGKLKNQLRQKTEELIVARAEAQSTRTANHTLSATNADLQSKLSEAQKAAEAATKRSRADTRALAMQDDLAEDIAELFESWRKCRNCGWKFGVYMEYDDRTSATGLMLRCRTCKCRHYGKVIEE</sequence>
<evidence type="ECO:0000259" key="2">
    <source>
        <dbReference type="PROSITE" id="PS50097"/>
    </source>
</evidence>
<feature type="domain" description="BTB" evidence="2">
    <location>
        <begin position="35"/>
        <end position="102"/>
    </location>
</feature>
<evidence type="ECO:0000313" key="3">
    <source>
        <dbReference type="EMBL" id="EMC96241.1"/>
    </source>
</evidence>
<keyword evidence="1" id="KW-0175">Coiled coil</keyword>